<organism evidence="1">
    <name type="scientific">metagenome</name>
    <dbReference type="NCBI Taxonomy" id="256318"/>
    <lineage>
        <taxon>unclassified sequences</taxon>
        <taxon>metagenomes</taxon>
    </lineage>
</organism>
<reference evidence="1" key="1">
    <citation type="submission" date="2018-07" db="EMBL/GenBank/DDBJ databases">
        <authorList>
            <person name="Quirk P.G."/>
            <person name="Krulwich T.A."/>
        </authorList>
    </citation>
    <scope>NUCLEOTIDE SEQUENCE</scope>
</reference>
<name>A0A380TAD3_9ZZZZ</name>
<dbReference type="EMBL" id="UIDG01000070">
    <property type="protein sequence ID" value="SUS04990.1"/>
    <property type="molecule type" value="Genomic_DNA"/>
</dbReference>
<dbReference type="AlphaFoldDB" id="A0A380TAD3"/>
<gene>
    <name evidence="1" type="ORF">DF3PB_1610003</name>
</gene>
<evidence type="ECO:0000313" key="1">
    <source>
        <dbReference type="EMBL" id="SUS04990.1"/>
    </source>
</evidence>
<accession>A0A380TAD3</accession>
<sequence length="91" mass="10673">MRARNAWSRWRKRSPRWRLKRRRERSGPGYDVLLCGVRNVAMQKIALTLSRAAHYLFPERWVMSLAAPVALASRHTCIGQPPVFRPELCEE</sequence>
<proteinExistence type="predicted"/>
<protein>
    <submittedName>
        <fullName evidence="1">Uncharacterized protein</fullName>
    </submittedName>
</protein>